<protein>
    <submittedName>
        <fullName evidence="1">Uncharacterized protein</fullName>
    </submittedName>
</protein>
<proteinExistence type="predicted"/>
<sequence length="110" mass="12894">MCTLLDEKTRRARKPHECYACGAVINPGEEYCWEKYVNCDGLYELKSCLACDMAFPEVWNYVGEWRCISDEGITFEDYLEWATDPDYDDTPAKQAWRQRAGYTREGKLIK</sequence>
<dbReference type="EMBL" id="BK015605">
    <property type="protein sequence ID" value="DAE15459.1"/>
    <property type="molecule type" value="Genomic_DNA"/>
</dbReference>
<organism evidence="1">
    <name type="scientific">Siphoviridae sp. ctjOC2</name>
    <dbReference type="NCBI Taxonomy" id="2825632"/>
    <lineage>
        <taxon>Viruses</taxon>
        <taxon>Duplodnaviria</taxon>
        <taxon>Heunggongvirae</taxon>
        <taxon>Uroviricota</taxon>
        <taxon>Caudoviricetes</taxon>
    </lineage>
</organism>
<evidence type="ECO:0000313" key="1">
    <source>
        <dbReference type="EMBL" id="DAE15459.1"/>
    </source>
</evidence>
<name>A0A8S5Q9I0_9CAUD</name>
<reference evidence="1" key="1">
    <citation type="journal article" date="2021" name="Proc. Natl. Acad. Sci. U.S.A.">
        <title>A Catalog of Tens of Thousands of Viruses from Human Metagenomes Reveals Hidden Associations with Chronic Diseases.</title>
        <authorList>
            <person name="Tisza M.J."/>
            <person name="Buck C.B."/>
        </authorList>
    </citation>
    <scope>NUCLEOTIDE SEQUENCE</scope>
    <source>
        <strain evidence="1">CtjOC2</strain>
    </source>
</reference>
<accession>A0A8S5Q9I0</accession>